<organism evidence="2 3">
    <name type="scientific">Tritrichomonas foetus</name>
    <dbReference type="NCBI Taxonomy" id="1144522"/>
    <lineage>
        <taxon>Eukaryota</taxon>
        <taxon>Metamonada</taxon>
        <taxon>Parabasalia</taxon>
        <taxon>Tritrichomonadida</taxon>
        <taxon>Tritrichomonadidae</taxon>
        <taxon>Tritrichomonas</taxon>
    </lineage>
</organism>
<name>A0A1J4JV67_9EUKA</name>
<proteinExistence type="predicted"/>
<protein>
    <submittedName>
        <fullName evidence="2">Uncharacterized protein</fullName>
    </submittedName>
</protein>
<dbReference type="PANTHER" id="PTHR21580:SF28">
    <property type="entry name" value="BOREALIN N-TERMINAL DOMAIN-CONTAINING PROTEIN-RELATED"/>
    <property type="match status" value="1"/>
</dbReference>
<dbReference type="EMBL" id="MLAK01000860">
    <property type="protein sequence ID" value="OHT02602.1"/>
    <property type="molecule type" value="Genomic_DNA"/>
</dbReference>
<dbReference type="AlphaFoldDB" id="A0A1J4JV67"/>
<feature type="compositionally biased region" description="Polar residues" evidence="1">
    <location>
        <begin position="311"/>
        <end position="324"/>
    </location>
</feature>
<dbReference type="InterPro" id="IPR051291">
    <property type="entry name" value="CIMAP"/>
</dbReference>
<dbReference type="Proteomes" id="UP000179807">
    <property type="component" value="Unassembled WGS sequence"/>
</dbReference>
<feature type="compositionally biased region" description="Polar residues" evidence="1">
    <location>
        <begin position="1"/>
        <end position="29"/>
    </location>
</feature>
<feature type="region of interest" description="Disordered" evidence="1">
    <location>
        <begin position="409"/>
        <end position="468"/>
    </location>
</feature>
<dbReference type="VEuPathDB" id="TrichDB:TRFO_07012"/>
<reference evidence="2" key="1">
    <citation type="submission" date="2016-10" db="EMBL/GenBank/DDBJ databases">
        <authorList>
            <person name="Benchimol M."/>
            <person name="Almeida L.G."/>
            <person name="Vasconcelos A.T."/>
            <person name="Perreira-Neves A."/>
            <person name="Rosa I.A."/>
            <person name="Tasca T."/>
            <person name="Bogo M.R."/>
            <person name="de Souza W."/>
        </authorList>
    </citation>
    <scope>NUCLEOTIDE SEQUENCE [LARGE SCALE GENOMIC DNA]</scope>
    <source>
        <strain evidence="2">K</strain>
    </source>
</reference>
<dbReference type="Pfam" id="PF07004">
    <property type="entry name" value="SHIPPO-rpt"/>
    <property type="match status" value="2"/>
</dbReference>
<feature type="region of interest" description="Disordered" evidence="1">
    <location>
        <begin position="292"/>
        <end position="378"/>
    </location>
</feature>
<keyword evidence="3" id="KW-1185">Reference proteome</keyword>
<dbReference type="InterPro" id="IPR010736">
    <property type="entry name" value="SHIPPO-rpt"/>
</dbReference>
<evidence type="ECO:0000313" key="3">
    <source>
        <dbReference type="Proteomes" id="UP000179807"/>
    </source>
</evidence>
<evidence type="ECO:0000313" key="2">
    <source>
        <dbReference type="EMBL" id="OHT02602.1"/>
    </source>
</evidence>
<evidence type="ECO:0000256" key="1">
    <source>
        <dbReference type="SAM" id="MobiDB-lite"/>
    </source>
</evidence>
<feature type="region of interest" description="Disordered" evidence="1">
    <location>
        <begin position="1"/>
        <end position="69"/>
    </location>
</feature>
<dbReference type="PANTHER" id="PTHR21580">
    <property type="entry name" value="SHIPPO-1-RELATED"/>
    <property type="match status" value="1"/>
</dbReference>
<comment type="caution">
    <text evidence="2">The sequence shown here is derived from an EMBL/GenBank/DDBJ whole genome shotgun (WGS) entry which is preliminary data.</text>
</comment>
<sequence>MTWAQSSGRNFNFSQSSTPARVSPCSYTIESAPPAKPKKKRDNKSFRPRETLPPPDFITPGPGSYDDSKTFITSTSRPESSFFLSRSIRNTYFSNSQGKAIPSSADHGRITEWGQRKPITQLPHHPKKYKREIKKEQTCNYLDDQGRMIYVKEEKHDPEDIGPGSYDQDVYSNSRACIMCVNPRSTGENWARKTDAPSPDTYVVEYSDSRLPVSIKGAYDSKNKSYVIDALTNPPKDKIVKRPNSVFLSRVPRDIFEAPKDKIPGPDEHSQLDYGKKKPHIYKGLAFGSKAVRTDRPNITPGPADYHIQSPKRQSTMTSQFVSRSQKKPLLESTPENVGPGSYNLRREQKIKPQQSPAFIDGIKREGNDDNGNPSPDAYTLRYKKDIDATFINTRYPKKGDWIYESMSEAPSPEKYNVERSLGGPSYAFPKTKENKTRKKDPIGPGTYETNTSSVIHRSYNSAVPKYG</sequence>
<dbReference type="GeneID" id="94828145"/>
<gene>
    <name evidence="2" type="ORF">TRFO_07012</name>
</gene>
<dbReference type="OrthoDB" id="406368at2759"/>
<dbReference type="RefSeq" id="XP_068355738.1">
    <property type="nucleotide sequence ID" value="XM_068493441.1"/>
</dbReference>
<accession>A0A1J4JV67</accession>
<feature type="compositionally biased region" description="Polar residues" evidence="1">
    <location>
        <begin position="448"/>
        <end position="462"/>
    </location>
</feature>